<evidence type="ECO:0000313" key="3">
    <source>
        <dbReference type="Proteomes" id="UP000309340"/>
    </source>
</evidence>
<evidence type="ECO:0008006" key="4">
    <source>
        <dbReference type="Google" id="ProtNLM"/>
    </source>
</evidence>
<sequence length="198" mass="21915">MAAAAVFSVAELLELVLLLLPLRDLLLARSVNQDLAATIDTKKLRRAYIVDTELAAAHENYVRGCSAAGSCKRWRYTAVQVTHRPLGRVQPEEMPRAIPAQTTERPGLTQAPNGQMGVQIRTLSDGIVARRDLPRDGLTPRGNSPARVLVASRHGPMWAEWILYETVEWRLLGRSVDETTGWEMLAMPDAAQGQPRVE</sequence>
<evidence type="ECO:0000256" key="1">
    <source>
        <dbReference type="SAM" id="SignalP"/>
    </source>
</evidence>
<dbReference type="EMBL" id="NAJQ01000470">
    <property type="protein sequence ID" value="TKA69057.1"/>
    <property type="molecule type" value="Genomic_DNA"/>
</dbReference>
<keyword evidence="1" id="KW-0732">Signal</keyword>
<gene>
    <name evidence="2" type="ORF">B0A55_09680</name>
</gene>
<proteinExistence type="predicted"/>
<reference evidence="2 3" key="1">
    <citation type="submission" date="2017-03" db="EMBL/GenBank/DDBJ databases">
        <title>Genomes of endolithic fungi from Antarctica.</title>
        <authorList>
            <person name="Coleine C."/>
            <person name="Masonjones S."/>
            <person name="Stajich J.E."/>
        </authorList>
    </citation>
    <scope>NUCLEOTIDE SEQUENCE [LARGE SCALE GENOMIC DNA]</scope>
    <source>
        <strain evidence="2 3">CCFEE 5184</strain>
    </source>
</reference>
<protein>
    <recommendedName>
        <fullName evidence="4">F-box domain-containing protein</fullName>
    </recommendedName>
</protein>
<organism evidence="2 3">
    <name type="scientific">Friedmanniomyces simplex</name>
    <dbReference type="NCBI Taxonomy" id="329884"/>
    <lineage>
        <taxon>Eukaryota</taxon>
        <taxon>Fungi</taxon>
        <taxon>Dikarya</taxon>
        <taxon>Ascomycota</taxon>
        <taxon>Pezizomycotina</taxon>
        <taxon>Dothideomycetes</taxon>
        <taxon>Dothideomycetidae</taxon>
        <taxon>Mycosphaerellales</taxon>
        <taxon>Teratosphaeriaceae</taxon>
        <taxon>Friedmanniomyces</taxon>
    </lineage>
</organism>
<name>A0A4U0X0F6_9PEZI</name>
<evidence type="ECO:0000313" key="2">
    <source>
        <dbReference type="EMBL" id="TKA69057.1"/>
    </source>
</evidence>
<feature type="chain" id="PRO_5020485533" description="F-box domain-containing protein" evidence="1">
    <location>
        <begin position="29"/>
        <end position="198"/>
    </location>
</feature>
<dbReference type="AlphaFoldDB" id="A0A4U0X0F6"/>
<keyword evidence="3" id="KW-1185">Reference proteome</keyword>
<accession>A0A4U0X0F6</accession>
<feature type="signal peptide" evidence="1">
    <location>
        <begin position="1"/>
        <end position="28"/>
    </location>
</feature>
<comment type="caution">
    <text evidence="2">The sequence shown here is derived from an EMBL/GenBank/DDBJ whole genome shotgun (WGS) entry which is preliminary data.</text>
</comment>
<dbReference type="Proteomes" id="UP000309340">
    <property type="component" value="Unassembled WGS sequence"/>
</dbReference>